<evidence type="ECO:0000256" key="1">
    <source>
        <dbReference type="SAM" id="MobiDB-lite"/>
    </source>
</evidence>
<evidence type="ECO:0000313" key="3">
    <source>
        <dbReference type="Proteomes" id="UP001066276"/>
    </source>
</evidence>
<protein>
    <submittedName>
        <fullName evidence="2">Uncharacterized protein</fullName>
    </submittedName>
</protein>
<dbReference type="EMBL" id="JANPWB010000011">
    <property type="protein sequence ID" value="KAJ1128599.1"/>
    <property type="molecule type" value="Genomic_DNA"/>
</dbReference>
<accession>A0AAV7PNY1</accession>
<dbReference type="AlphaFoldDB" id="A0AAV7PNY1"/>
<comment type="caution">
    <text evidence="2">The sequence shown here is derived from an EMBL/GenBank/DDBJ whole genome shotgun (WGS) entry which is preliminary data.</text>
</comment>
<feature type="compositionally biased region" description="Basic and acidic residues" evidence="1">
    <location>
        <begin position="33"/>
        <end position="53"/>
    </location>
</feature>
<evidence type="ECO:0000313" key="2">
    <source>
        <dbReference type="EMBL" id="KAJ1128599.1"/>
    </source>
</evidence>
<dbReference type="Proteomes" id="UP001066276">
    <property type="component" value="Chromosome 7"/>
</dbReference>
<reference evidence="2" key="1">
    <citation type="journal article" date="2022" name="bioRxiv">
        <title>Sequencing and chromosome-scale assembly of the giantPleurodeles waltlgenome.</title>
        <authorList>
            <person name="Brown T."/>
            <person name="Elewa A."/>
            <person name="Iarovenko S."/>
            <person name="Subramanian E."/>
            <person name="Araus A.J."/>
            <person name="Petzold A."/>
            <person name="Susuki M."/>
            <person name="Suzuki K.-i.T."/>
            <person name="Hayashi T."/>
            <person name="Toyoda A."/>
            <person name="Oliveira C."/>
            <person name="Osipova E."/>
            <person name="Leigh N.D."/>
            <person name="Simon A."/>
            <person name="Yun M.H."/>
        </authorList>
    </citation>
    <scope>NUCLEOTIDE SEQUENCE</scope>
    <source>
        <strain evidence="2">20211129_DDA</strain>
        <tissue evidence="2">Liver</tissue>
    </source>
</reference>
<feature type="region of interest" description="Disordered" evidence="1">
    <location>
        <begin position="33"/>
        <end position="73"/>
    </location>
</feature>
<keyword evidence="3" id="KW-1185">Reference proteome</keyword>
<proteinExistence type="predicted"/>
<name>A0AAV7PNY1_PLEWA</name>
<sequence>MVTCCAPCLCGPLREFLMSSLPTAGLLTAAERKSGEEVRRQRCPKAHRDKETVQNDGLPQADRPLKQTGDSEMACRASGPAPGGYLAAVAAGQKRFSVPLWHGRSSPTDGGLVNCCILEPYSGQGCRSWRQTVWNAEPRPRKPHLVGPLPQESAGAAAALRERVARIASSELPWSLRAGRLLACPSCRSCEAYPHLPLLRGVSSVATPARRLLACCCSWEELTDSLTDSSQSRLPLCLPCPRHPQQGTVAGASAGTGAGVALCPTLGGSTAAHNAASWSVLTLPDLSQPRARFSMTNHSHNSFLLLVELTGVGAGAL</sequence>
<organism evidence="2 3">
    <name type="scientific">Pleurodeles waltl</name>
    <name type="common">Iberian ribbed newt</name>
    <dbReference type="NCBI Taxonomy" id="8319"/>
    <lineage>
        <taxon>Eukaryota</taxon>
        <taxon>Metazoa</taxon>
        <taxon>Chordata</taxon>
        <taxon>Craniata</taxon>
        <taxon>Vertebrata</taxon>
        <taxon>Euteleostomi</taxon>
        <taxon>Amphibia</taxon>
        <taxon>Batrachia</taxon>
        <taxon>Caudata</taxon>
        <taxon>Salamandroidea</taxon>
        <taxon>Salamandridae</taxon>
        <taxon>Pleurodelinae</taxon>
        <taxon>Pleurodeles</taxon>
    </lineage>
</organism>
<gene>
    <name evidence="2" type="ORF">NDU88_006976</name>
</gene>